<dbReference type="PROSITE" id="PS01081">
    <property type="entry name" value="HTH_TETR_1"/>
    <property type="match status" value="1"/>
</dbReference>
<feature type="DNA-binding region" description="H-T-H motif" evidence="5">
    <location>
        <begin position="41"/>
        <end position="60"/>
    </location>
</feature>
<dbReference type="SUPFAM" id="SSF46689">
    <property type="entry name" value="Homeodomain-like"/>
    <property type="match status" value="1"/>
</dbReference>
<evidence type="ECO:0000256" key="3">
    <source>
        <dbReference type="ARBA" id="ARBA00023125"/>
    </source>
</evidence>
<evidence type="ECO:0000256" key="5">
    <source>
        <dbReference type="PROSITE-ProRule" id="PRU00335"/>
    </source>
</evidence>
<gene>
    <name evidence="7" type="ORF">CLV63_103291</name>
</gene>
<proteinExistence type="predicted"/>
<dbReference type="InterPro" id="IPR041490">
    <property type="entry name" value="KstR2_TetR_C"/>
</dbReference>
<keyword evidence="3 5" id="KW-0238">DNA-binding</keyword>
<evidence type="ECO:0000313" key="8">
    <source>
        <dbReference type="Proteomes" id="UP000240542"/>
    </source>
</evidence>
<dbReference type="PANTHER" id="PTHR30055:SF175">
    <property type="entry name" value="HTH-TYPE TRANSCRIPTIONAL REPRESSOR KSTR2"/>
    <property type="match status" value="1"/>
</dbReference>
<dbReference type="Proteomes" id="UP000240542">
    <property type="component" value="Unassembled WGS sequence"/>
</dbReference>
<dbReference type="InterPro" id="IPR001647">
    <property type="entry name" value="HTH_TetR"/>
</dbReference>
<dbReference type="PRINTS" id="PR00455">
    <property type="entry name" value="HTHTETR"/>
</dbReference>
<keyword evidence="2" id="KW-0805">Transcription regulation</keyword>
<evidence type="ECO:0000313" key="7">
    <source>
        <dbReference type="EMBL" id="PSK99566.1"/>
    </source>
</evidence>
<keyword evidence="4" id="KW-0804">Transcription</keyword>
<protein>
    <submittedName>
        <fullName evidence="7">TetR family transcriptional regulator</fullName>
    </submittedName>
</protein>
<evidence type="ECO:0000256" key="4">
    <source>
        <dbReference type="ARBA" id="ARBA00023163"/>
    </source>
</evidence>
<evidence type="ECO:0000259" key="6">
    <source>
        <dbReference type="PROSITE" id="PS50977"/>
    </source>
</evidence>
<dbReference type="InterPro" id="IPR009057">
    <property type="entry name" value="Homeodomain-like_sf"/>
</dbReference>
<dbReference type="PROSITE" id="PS50977">
    <property type="entry name" value="HTH_TETR_2"/>
    <property type="match status" value="1"/>
</dbReference>
<feature type="domain" description="HTH tetR-type" evidence="6">
    <location>
        <begin position="18"/>
        <end position="78"/>
    </location>
</feature>
<dbReference type="Gene3D" id="1.10.10.60">
    <property type="entry name" value="Homeodomain-like"/>
    <property type="match status" value="1"/>
</dbReference>
<dbReference type="GO" id="GO:0000976">
    <property type="term" value="F:transcription cis-regulatory region binding"/>
    <property type="evidence" value="ECO:0007669"/>
    <property type="project" value="TreeGrafter"/>
</dbReference>
<evidence type="ECO:0000256" key="1">
    <source>
        <dbReference type="ARBA" id="ARBA00022491"/>
    </source>
</evidence>
<comment type="caution">
    <text evidence="7">The sequence shown here is derived from an EMBL/GenBank/DDBJ whole genome shotgun (WGS) entry which is preliminary data.</text>
</comment>
<dbReference type="Pfam" id="PF17932">
    <property type="entry name" value="TetR_C_24"/>
    <property type="match status" value="1"/>
</dbReference>
<dbReference type="InterPro" id="IPR023772">
    <property type="entry name" value="DNA-bd_HTH_TetR-type_CS"/>
</dbReference>
<dbReference type="EMBL" id="PYGA01000003">
    <property type="protein sequence ID" value="PSK99566.1"/>
    <property type="molecule type" value="Genomic_DNA"/>
</dbReference>
<dbReference type="GO" id="GO:0003700">
    <property type="term" value="F:DNA-binding transcription factor activity"/>
    <property type="evidence" value="ECO:0007669"/>
    <property type="project" value="TreeGrafter"/>
</dbReference>
<dbReference type="OrthoDB" id="3190535at2"/>
<dbReference type="Gene3D" id="1.10.357.10">
    <property type="entry name" value="Tetracycline Repressor, domain 2"/>
    <property type="match status" value="1"/>
</dbReference>
<dbReference type="Pfam" id="PF00440">
    <property type="entry name" value="TetR_N"/>
    <property type="match status" value="1"/>
</dbReference>
<dbReference type="InterPro" id="IPR036271">
    <property type="entry name" value="Tet_transcr_reg_TetR-rel_C_sf"/>
</dbReference>
<keyword evidence="1" id="KW-0678">Repressor</keyword>
<dbReference type="SUPFAM" id="SSF48498">
    <property type="entry name" value="Tetracyclin repressor-like, C-terminal domain"/>
    <property type="match status" value="1"/>
</dbReference>
<reference evidence="7 8" key="1">
    <citation type="submission" date="2018-03" db="EMBL/GenBank/DDBJ databases">
        <title>Genomic Encyclopedia of Archaeal and Bacterial Type Strains, Phase II (KMG-II): from individual species to whole genera.</title>
        <authorList>
            <person name="Goeker M."/>
        </authorList>
    </citation>
    <scope>NUCLEOTIDE SEQUENCE [LARGE SCALE GENOMIC DNA]</scope>
    <source>
        <strain evidence="7 8">DSM 45312</strain>
    </source>
</reference>
<dbReference type="InterPro" id="IPR050109">
    <property type="entry name" value="HTH-type_TetR-like_transc_reg"/>
</dbReference>
<dbReference type="RefSeq" id="WP_106581954.1">
    <property type="nucleotide sequence ID" value="NZ_PYGA01000003.1"/>
</dbReference>
<evidence type="ECO:0000256" key="2">
    <source>
        <dbReference type="ARBA" id="ARBA00023015"/>
    </source>
</evidence>
<name>A0A2P8DQS0_9ACTN</name>
<keyword evidence="8" id="KW-1185">Reference proteome</keyword>
<organism evidence="7 8">
    <name type="scientific">Murinocardiopsis flavida</name>
    <dbReference type="NCBI Taxonomy" id="645275"/>
    <lineage>
        <taxon>Bacteria</taxon>
        <taxon>Bacillati</taxon>
        <taxon>Actinomycetota</taxon>
        <taxon>Actinomycetes</taxon>
        <taxon>Streptosporangiales</taxon>
        <taxon>Nocardiopsidaceae</taxon>
        <taxon>Murinocardiopsis</taxon>
    </lineage>
</organism>
<sequence>MAEPDRGEHVPGAPVLSAPVPERLLAAATRLFAERGFERTSVQDLVGAAGVTKGAMYHYFSSKDDLLFAIYQRVLAKQMDRLAAYADSGAPLEERLHGAAADVVRTTVEHLDDALIFFRSLHMLSADRQAMVRKERRAYHERFRAMVEEGRSSGRLRSDIPADIVVNQFFGAVHHLGMWFRADGELSGDDVGRYYADLLLAALRPQQPGGGGAVPDAGR</sequence>
<accession>A0A2P8DQS0</accession>
<dbReference type="PANTHER" id="PTHR30055">
    <property type="entry name" value="HTH-TYPE TRANSCRIPTIONAL REGULATOR RUTR"/>
    <property type="match status" value="1"/>
</dbReference>
<dbReference type="AlphaFoldDB" id="A0A2P8DQS0"/>